<accession>A0A1M6KAQ9</accession>
<feature type="domain" description="Endoribonuclease YicC-like N-terminal" evidence="6">
    <location>
        <begin position="2"/>
        <end position="158"/>
    </location>
</feature>
<keyword evidence="9" id="KW-1185">Reference proteome</keyword>
<dbReference type="PANTHER" id="PTHR30636">
    <property type="entry name" value="UPF0701 PROTEIN YICC"/>
    <property type="match status" value="1"/>
</dbReference>
<evidence type="ECO:0000259" key="6">
    <source>
        <dbReference type="Pfam" id="PF03755"/>
    </source>
</evidence>
<keyword evidence="2" id="KW-0540">Nuclease</keyword>
<gene>
    <name evidence="8" type="ORF">SAMN02745163_02144</name>
</gene>
<proteinExistence type="inferred from homology"/>
<dbReference type="InterPro" id="IPR013551">
    <property type="entry name" value="YicC-like_C"/>
</dbReference>
<evidence type="ECO:0000256" key="5">
    <source>
        <dbReference type="ARBA" id="ARBA00035648"/>
    </source>
</evidence>
<dbReference type="Proteomes" id="UP000184310">
    <property type="component" value="Unassembled WGS sequence"/>
</dbReference>
<dbReference type="RefSeq" id="WP_072987010.1">
    <property type="nucleotide sequence ID" value="NZ_FQZB01000009.1"/>
</dbReference>
<comment type="similarity">
    <text evidence="5">Belongs to the YicC/YloC family.</text>
</comment>
<comment type="cofactor">
    <cofactor evidence="1">
        <name>a divalent metal cation</name>
        <dbReference type="ChEBI" id="CHEBI:60240"/>
    </cofactor>
</comment>
<dbReference type="Pfam" id="PF03755">
    <property type="entry name" value="YicC-like_N"/>
    <property type="match status" value="1"/>
</dbReference>
<reference evidence="8 9" key="1">
    <citation type="submission" date="2016-11" db="EMBL/GenBank/DDBJ databases">
        <authorList>
            <person name="Jaros S."/>
            <person name="Januszkiewicz K."/>
            <person name="Wedrychowicz H."/>
        </authorList>
    </citation>
    <scope>NUCLEOTIDE SEQUENCE [LARGE SCALE GENOMIC DNA]</scope>
    <source>
        <strain evidence="8 9">DSM 21758</strain>
    </source>
</reference>
<dbReference type="NCBIfam" id="TIGR00255">
    <property type="entry name" value="YicC/YloC family endoribonuclease"/>
    <property type="match status" value="1"/>
</dbReference>
<sequence length="294" mass="34235">MVRSMTGFGRATSEEGKERIISLEMKSVNHRYLDMNIRMPKSFIALEDKIRRVVNEKLNRGKVDIFINYKNYGHNQAEVKLNTMLADSYVKCLSELEERYSDIKNDISLSLISRYPEIITLEEKEDDLDEIWLEVKELLEKALIMMVDMRMVEGEKLSEDIAKKCILIEDWVNQIDSKSDVVVENYRVKLKDRVEELLGDLQVDEARIAMEVAVFADKATIDEEITRLRSHIIQLRNTLALNEPIGRKLDFIVQEINREANTIASKSTDIEITNLVINIKNMIEKIREQIQNIE</sequence>
<name>A0A1M6KAQ9_9CLOT</name>
<dbReference type="InterPro" id="IPR013527">
    <property type="entry name" value="YicC-like_N"/>
</dbReference>
<dbReference type="InterPro" id="IPR005229">
    <property type="entry name" value="YicC/YloC-like"/>
</dbReference>
<evidence type="ECO:0000313" key="9">
    <source>
        <dbReference type="Proteomes" id="UP000184310"/>
    </source>
</evidence>
<dbReference type="Pfam" id="PF08340">
    <property type="entry name" value="YicC-like_C"/>
    <property type="match status" value="1"/>
</dbReference>
<protein>
    <submittedName>
        <fullName evidence="8">TIGR00255 family protein</fullName>
    </submittedName>
</protein>
<evidence type="ECO:0000256" key="4">
    <source>
        <dbReference type="ARBA" id="ARBA00022801"/>
    </source>
</evidence>
<dbReference type="GO" id="GO:0016787">
    <property type="term" value="F:hydrolase activity"/>
    <property type="evidence" value="ECO:0007669"/>
    <property type="project" value="UniProtKB-KW"/>
</dbReference>
<evidence type="ECO:0000256" key="3">
    <source>
        <dbReference type="ARBA" id="ARBA00022759"/>
    </source>
</evidence>
<evidence type="ECO:0000256" key="1">
    <source>
        <dbReference type="ARBA" id="ARBA00001968"/>
    </source>
</evidence>
<organism evidence="8 9">
    <name type="scientific">Clostridium cavendishii DSM 21758</name>
    <dbReference type="NCBI Taxonomy" id="1121302"/>
    <lineage>
        <taxon>Bacteria</taxon>
        <taxon>Bacillati</taxon>
        <taxon>Bacillota</taxon>
        <taxon>Clostridia</taxon>
        <taxon>Eubacteriales</taxon>
        <taxon>Clostridiaceae</taxon>
        <taxon>Clostridium</taxon>
    </lineage>
</organism>
<dbReference type="EMBL" id="FQZB01000009">
    <property type="protein sequence ID" value="SHJ56018.1"/>
    <property type="molecule type" value="Genomic_DNA"/>
</dbReference>
<evidence type="ECO:0000259" key="7">
    <source>
        <dbReference type="Pfam" id="PF08340"/>
    </source>
</evidence>
<dbReference type="AlphaFoldDB" id="A0A1M6KAQ9"/>
<evidence type="ECO:0000313" key="8">
    <source>
        <dbReference type="EMBL" id="SHJ56018.1"/>
    </source>
</evidence>
<dbReference type="GO" id="GO:0004521">
    <property type="term" value="F:RNA endonuclease activity"/>
    <property type="evidence" value="ECO:0007669"/>
    <property type="project" value="InterPro"/>
</dbReference>
<keyword evidence="3" id="KW-0255">Endonuclease</keyword>
<dbReference type="PANTHER" id="PTHR30636:SF3">
    <property type="entry name" value="UPF0701 PROTEIN YICC"/>
    <property type="match status" value="1"/>
</dbReference>
<keyword evidence="4" id="KW-0378">Hydrolase</keyword>
<evidence type="ECO:0000256" key="2">
    <source>
        <dbReference type="ARBA" id="ARBA00022722"/>
    </source>
</evidence>
<feature type="domain" description="Endoribonuclease YicC-like C-terminal" evidence="7">
    <location>
        <begin position="176"/>
        <end position="294"/>
    </location>
</feature>
<dbReference type="OrthoDB" id="9771229at2"/>
<dbReference type="STRING" id="1121302.SAMN02745163_02144"/>